<evidence type="ECO:0000313" key="2">
    <source>
        <dbReference type="EMBL" id="QJW83267.1"/>
    </source>
</evidence>
<protein>
    <recommendedName>
        <fullName evidence="4">DUF4148 domain-containing protein</fullName>
    </recommendedName>
</protein>
<sequence>MKNPAFVRAAAVVLSTAVLSSAALAQTPRTMTDTAPLPATERDSHGAVILMDQPVLAQRAAMQAAAERSAVDTRAMGAGPARVLQRVFTQEEINQQRAQEAGKANRVTPQ</sequence>
<name>A0ABX6P0Z3_9BURK</name>
<proteinExistence type="predicted"/>
<evidence type="ECO:0008006" key="4">
    <source>
        <dbReference type="Google" id="ProtNLM"/>
    </source>
</evidence>
<gene>
    <name evidence="2" type="ORF">HK414_00360</name>
</gene>
<feature type="chain" id="PRO_5046798002" description="DUF4148 domain-containing protein" evidence="1">
    <location>
        <begin position="26"/>
        <end position="110"/>
    </location>
</feature>
<dbReference type="Proteomes" id="UP000500826">
    <property type="component" value="Chromosome"/>
</dbReference>
<keyword evidence="3" id="KW-1185">Reference proteome</keyword>
<feature type="signal peptide" evidence="1">
    <location>
        <begin position="1"/>
        <end position="25"/>
    </location>
</feature>
<evidence type="ECO:0000313" key="3">
    <source>
        <dbReference type="Proteomes" id="UP000500826"/>
    </source>
</evidence>
<keyword evidence="1" id="KW-0732">Signal</keyword>
<organism evidence="2 3">
    <name type="scientific">Ramlibacter terrae</name>
    <dbReference type="NCBI Taxonomy" id="2732511"/>
    <lineage>
        <taxon>Bacteria</taxon>
        <taxon>Pseudomonadati</taxon>
        <taxon>Pseudomonadota</taxon>
        <taxon>Betaproteobacteria</taxon>
        <taxon>Burkholderiales</taxon>
        <taxon>Comamonadaceae</taxon>
        <taxon>Ramlibacter</taxon>
    </lineage>
</organism>
<accession>A0ABX6P0Z3</accession>
<reference evidence="2 3" key="1">
    <citation type="submission" date="2020-05" db="EMBL/GenBank/DDBJ databases">
        <title>Ramlibacter rhizophilus sp. nov., isolated from rhizosphere soil of national flower Mugunghwa from South Korea.</title>
        <authorList>
            <person name="Zheng-Fei Y."/>
            <person name="Huan T."/>
        </authorList>
    </citation>
    <scope>NUCLEOTIDE SEQUENCE [LARGE SCALE GENOMIC DNA]</scope>
    <source>
        <strain evidence="2 3">H242</strain>
    </source>
</reference>
<evidence type="ECO:0000256" key="1">
    <source>
        <dbReference type="SAM" id="SignalP"/>
    </source>
</evidence>
<dbReference type="EMBL" id="CP053418">
    <property type="protein sequence ID" value="QJW83267.1"/>
    <property type="molecule type" value="Genomic_DNA"/>
</dbReference>